<sequence>MRAGERWHSPTSAAYKSHPSCLPSPRRARRDTAPSPFFLLASTFTSSVLRQETARPLISPTRPSRSNSFRADRVIEEEHVEEPKGQYREPELEDLYREQEFPEGFEDDEDLDFVVEDVE</sequence>
<name>A0A3L6SNU1_PANMI</name>
<reference evidence="3" key="1">
    <citation type="journal article" date="2019" name="Nat. Commun.">
        <title>The genome of broomcorn millet.</title>
        <authorList>
            <person name="Zou C."/>
            <person name="Miki D."/>
            <person name="Li D."/>
            <person name="Tang Q."/>
            <person name="Xiao L."/>
            <person name="Rajput S."/>
            <person name="Deng P."/>
            <person name="Jia W."/>
            <person name="Huang R."/>
            <person name="Zhang M."/>
            <person name="Sun Y."/>
            <person name="Hu J."/>
            <person name="Fu X."/>
            <person name="Schnable P.S."/>
            <person name="Li F."/>
            <person name="Zhang H."/>
            <person name="Feng B."/>
            <person name="Zhu X."/>
            <person name="Liu R."/>
            <person name="Schnable J.C."/>
            <person name="Zhu J.-K."/>
            <person name="Zhang H."/>
        </authorList>
    </citation>
    <scope>NUCLEOTIDE SEQUENCE [LARGE SCALE GENOMIC DNA]</scope>
</reference>
<comment type="caution">
    <text evidence="2">The sequence shown here is derived from an EMBL/GenBank/DDBJ whole genome shotgun (WGS) entry which is preliminary data.</text>
</comment>
<protein>
    <submittedName>
        <fullName evidence="2">Uncharacterized protein</fullName>
    </submittedName>
</protein>
<organism evidence="2 3">
    <name type="scientific">Panicum miliaceum</name>
    <name type="common">Proso millet</name>
    <name type="synonym">Broomcorn millet</name>
    <dbReference type="NCBI Taxonomy" id="4540"/>
    <lineage>
        <taxon>Eukaryota</taxon>
        <taxon>Viridiplantae</taxon>
        <taxon>Streptophyta</taxon>
        <taxon>Embryophyta</taxon>
        <taxon>Tracheophyta</taxon>
        <taxon>Spermatophyta</taxon>
        <taxon>Magnoliopsida</taxon>
        <taxon>Liliopsida</taxon>
        <taxon>Poales</taxon>
        <taxon>Poaceae</taxon>
        <taxon>PACMAD clade</taxon>
        <taxon>Panicoideae</taxon>
        <taxon>Panicodae</taxon>
        <taxon>Paniceae</taxon>
        <taxon>Panicinae</taxon>
        <taxon>Panicum</taxon>
        <taxon>Panicum sect. Panicum</taxon>
    </lineage>
</organism>
<dbReference type="Proteomes" id="UP000275267">
    <property type="component" value="Unassembled WGS sequence"/>
</dbReference>
<dbReference type="AlphaFoldDB" id="A0A3L6SNU1"/>
<proteinExistence type="predicted"/>
<keyword evidence="3" id="KW-1185">Reference proteome</keyword>
<evidence type="ECO:0000313" key="3">
    <source>
        <dbReference type="Proteomes" id="UP000275267"/>
    </source>
</evidence>
<gene>
    <name evidence="2" type="ORF">C2845_PM07G12920</name>
</gene>
<evidence type="ECO:0000313" key="2">
    <source>
        <dbReference type="EMBL" id="RLN23193.1"/>
    </source>
</evidence>
<accession>A0A3L6SNU1</accession>
<feature type="compositionally biased region" description="Basic and acidic residues" evidence="1">
    <location>
        <begin position="70"/>
        <end position="91"/>
    </location>
</feature>
<feature type="region of interest" description="Disordered" evidence="1">
    <location>
        <begin position="1"/>
        <end position="29"/>
    </location>
</feature>
<evidence type="ECO:0000256" key="1">
    <source>
        <dbReference type="SAM" id="MobiDB-lite"/>
    </source>
</evidence>
<feature type="region of interest" description="Disordered" evidence="1">
    <location>
        <begin position="58"/>
        <end position="91"/>
    </location>
</feature>
<dbReference type="EMBL" id="PQIB02000004">
    <property type="protein sequence ID" value="RLN23193.1"/>
    <property type="molecule type" value="Genomic_DNA"/>
</dbReference>